<feature type="compositionally biased region" description="Basic and acidic residues" evidence="1">
    <location>
        <begin position="277"/>
        <end position="286"/>
    </location>
</feature>
<name>A0A5C5YAV4_9BACT</name>
<feature type="compositionally biased region" description="Basic and acidic residues" evidence="1">
    <location>
        <begin position="258"/>
        <end position="268"/>
    </location>
</feature>
<dbReference type="Proteomes" id="UP000318478">
    <property type="component" value="Unassembled WGS sequence"/>
</dbReference>
<sequence>MAASNRANRITKLVSSLKKHYKPVPASKDRTLLENLVFACLLEGSPHEAAEEAFERLKANYFDWNEVRVSTRRELSDELRMLNDPEAAADRLKRSLQSMFEGVYTFDLEPLKKQNLGQTVKQFQSYKGISPFAIAYVTQTSLGGHSIPVNFGLFTAFVTLDITTPAEAKAGAAPGLERAIPKSKGIEVGSMLHQLGVEVGKNPYGQGARKILLALDPGCKDRLPKRPAKAPEPARPTKKSSVANKKVAGKPDATATKTADKPVADKPAGKKSKPAAAKKDAPEPVKKKVKKKVKKASAKAPTAKKAEKKKVKKAVKKTVKKKTAAKRKPK</sequence>
<dbReference type="GO" id="GO:0006281">
    <property type="term" value="P:DNA repair"/>
    <property type="evidence" value="ECO:0007669"/>
    <property type="project" value="InterPro"/>
</dbReference>
<evidence type="ECO:0000313" key="2">
    <source>
        <dbReference type="EMBL" id="TWT72827.1"/>
    </source>
</evidence>
<reference evidence="2 3" key="1">
    <citation type="submission" date="2019-02" db="EMBL/GenBank/DDBJ databases">
        <title>Deep-cultivation of Planctomycetes and their phenomic and genomic characterization uncovers novel biology.</title>
        <authorList>
            <person name="Wiegand S."/>
            <person name="Jogler M."/>
            <person name="Boedeker C."/>
            <person name="Pinto D."/>
            <person name="Vollmers J."/>
            <person name="Rivas-Marin E."/>
            <person name="Kohn T."/>
            <person name="Peeters S.H."/>
            <person name="Heuer A."/>
            <person name="Rast P."/>
            <person name="Oberbeckmann S."/>
            <person name="Bunk B."/>
            <person name="Jeske O."/>
            <person name="Meyerdierks A."/>
            <person name="Storesund J.E."/>
            <person name="Kallscheuer N."/>
            <person name="Luecker S."/>
            <person name="Lage O.M."/>
            <person name="Pohl T."/>
            <person name="Merkel B.J."/>
            <person name="Hornburger P."/>
            <person name="Mueller R.-W."/>
            <person name="Bruemmer F."/>
            <person name="Labrenz M."/>
            <person name="Spormann A.M."/>
            <person name="Op Den Camp H."/>
            <person name="Overmann J."/>
            <person name="Amann R."/>
            <person name="Jetten M.S.M."/>
            <person name="Mascher T."/>
            <person name="Medema M.H."/>
            <person name="Devos D.P."/>
            <person name="Kaster A.-K."/>
            <person name="Ovreas L."/>
            <person name="Rohde M."/>
            <person name="Galperin M.Y."/>
            <person name="Jogler C."/>
        </authorList>
    </citation>
    <scope>NUCLEOTIDE SEQUENCE [LARGE SCALE GENOMIC DNA]</scope>
    <source>
        <strain evidence="2 3">Pla123a</strain>
    </source>
</reference>
<dbReference type="GO" id="GO:0003824">
    <property type="term" value="F:catalytic activity"/>
    <property type="evidence" value="ECO:0007669"/>
    <property type="project" value="InterPro"/>
</dbReference>
<dbReference type="InterPro" id="IPR023170">
    <property type="entry name" value="HhH_base_excis_C"/>
</dbReference>
<accession>A0A5C5YAV4</accession>
<keyword evidence="3" id="KW-1185">Reference proteome</keyword>
<protein>
    <recommendedName>
        <fullName evidence="4">Endonuclease III</fullName>
    </recommendedName>
</protein>
<dbReference type="EMBL" id="SJPO01000011">
    <property type="protein sequence ID" value="TWT72827.1"/>
    <property type="molecule type" value="Genomic_DNA"/>
</dbReference>
<proteinExistence type="predicted"/>
<dbReference type="OrthoDB" id="268440at2"/>
<feature type="region of interest" description="Disordered" evidence="1">
    <location>
        <begin position="218"/>
        <end position="330"/>
    </location>
</feature>
<evidence type="ECO:0000313" key="3">
    <source>
        <dbReference type="Proteomes" id="UP000318478"/>
    </source>
</evidence>
<dbReference type="Gene3D" id="1.10.1670.10">
    <property type="entry name" value="Helix-hairpin-Helix base-excision DNA repair enzymes (C-terminal)"/>
    <property type="match status" value="1"/>
</dbReference>
<gene>
    <name evidence="2" type="ORF">Pla123a_41270</name>
</gene>
<evidence type="ECO:0000256" key="1">
    <source>
        <dbReference type="SAM" id="MobiDB-lite"/>
    </source>
</evidence>
<dbReference type="RefSeq" id="WP_146590446.1">
    <property type="nucleotide sequence ID" value="NZ_SJPO01000011.1"/>
</dbReference>
<feature type="compositionally biased region" description="Basic residues" evidence="1">
    <location>
        <begin position="287"/>
        <end position="297"/>
    </location>
</feature>
<dbReference type="Gene3D" id="1.10.340.30">
    <property type="entry name" value="Hypothetical protein, domain 2"/>
    <property type="match status" value="1"/>
</dbReference>
<comment type="caution">
    <text evidence="2">The sequence shown here is derived from an EMBL/GenBank/DDBJ whole genome shotgun (WGS) entry which is preliminary data.</text>
</comment>
<feature type="compositionally biased region" description="Basic residues" evidence="1">
    <location>
        <begin position="306"/>
        <end position="330"/>
    </location>
</feature>
<dbReference type="AlphaFoldDB" id="A0A5C5YAV4"/>
<evidence type="ECO:0008006" key="4">
    <source>
        <dbReference type="Google" id="ProtNLM"/>
    </source>
</evidence>
<dbReference type="SUPFAM" id="SSF48150">
    <property type="entry name" value="DNA-glycosylase"/>
    <property type="match status" value="1"/>
</dbReference>
<dbReference type="InterPro" id="IPR011257">
    <property type="entry name" value="DNA_glycosylase"/>
</dbReference>
<organism evidence="2 3">
    <name type="scientific">Posidoniimonas polymericola</name>
    <dbReference type="NCBI Taxonomy" id="2528002"/>
    <lineage>
        <taxon>Bacteria</taxon>
        <taxon>Pseudomonadati</taxon>
        <taxon>Planctomycetota</taxon>
        <taxon>Planctomycetia</taxon>
        <taxon>Pirellulales</taxon>
        <taxon>Lacipirellulaceae</taxon>
        <taxon>Posidoniimonas</taxon>
    </lineage>
</organism>